<dbReference type="Proteomes" id="UP001280121">
    <property type="component" value="Unassembled WGS sequence"/>
</dbReference>
<dbReference type="PANTHER" id="PTHR47074">
    <property type="entry name" value="BNAC02G40300D PROTEIN"/>
    <property type="match status" value="1"/>
</dbReference>
<keyword evidence="3" id="KW-1185">Reference proteome</keyword>
<dbReference type="AlphaFoldDB" id="A0AAD9U3C4"/>
<evidence type="ECO:0000259" key="1">
    <source>
        <dbReference type="Pfam" id="PF13456"/>
    </source>
</evidence>
<comment type="caution">
    <text evidence="2">The sequence shown here is derived from an EMBL/GenBank/DDBJ whole genome shotgun (WGS) entry which is preliminary data.</text>
</comment>
<dbReference type="PANTHER" id="PTHR47074:SF48">
    <property type="entry name" value="POLYNUCLEOTIDYL TRANSFERASE, RIBONUCLEASE H-LIKE SUPERFAMILY PROTEIN"/>
    <property type="match status" value="1"/>
</dbReference>
<proteinExistence type="predicted"/>
<evidence type="ECO:0000313" key="2">
    <source>
        <dbReference type="EMBL" id="KAK2646872.1"/>
    </source>
</evidence>
<dbReference type="InterPro" id="IPR052929">
    <property type="entry name" value="RNase_H-like_EbsB-rel"/>
</dbReference>
<protein>
    <recommendedName>
        <fullName evidence="1">RNase H type-1 domain-containing protein</fullName>
    </recommendedName>
</protein>
<gene>
    <name evidence="2" type="ORF">Ddye_022067</name>
</gene>
<feature type="domain" description="RNase H type-1" evidence="1">
    <location>
        <begin position="74"/>
        <end position="154"/>
    </location>
</feature>
<sequence length="192" mass="21570">MGNWSFYALFSGESCGYEIRKNSYTRIDVDFVGWSMNFIECFRSENPGEDQVPIGGRYANINWCKPDRGWFKVNTDAAVNNLKCGIGAGIIIKNHLEVVRCCSIRNFHENFSPQITEAISLLCGIKLAVEENFVSAVIEFDAKAVVDMIKMGVELAADVGTIIGDILCLIFGKPISIFFLFLEWPIRLHMVL</sequence>
<evidence type="ECO:0000313" key="3">
    <source>
        <dbReference type="Proteomes" id="UP001280121"/>
    </source>
</evidence>
<organism evidence="2 3">
    <name type="scientific">Dipteronia dyeriana</name>
    <dbReference type="NCBI Taxonomy" id="168575"/>
    <lineage>
        <taxon>Eukaryota</taxon>
        <taxon>Viridiplantae</taxon>
        <taxon>Streptophyta</taxon>
        <taxon>Embryophyta</taxon>
        <taxon>Tracheophyta</taxon>
        <taxon>Spermatophyta</taxon>
        <taxon>Magnoliopsida</taxon>
        <taxon>eudicotyledons</taxon>
        <taxon>Gunneridae</taxon>
        <taxon>Pentapetalae</taxon>
        <taxon>rosids</taxon>
        <taxon>malvids</taxon>
        <taxon>Sapindales</taxon>
        <taxon>Sapindaceae</taxon>
        <taxon>Hippocastanoideae</taxon>
        <taxon>Acereae</taxon>
        <taxon>Dipteronia</taxon>
    </lineage>
</organism>
<dbReference type="InterPro" id="IPR002156">
    <property type="entry name" value="RNaseH_domain"/>
</dbReference>
<dbReference type="Pfam" id="PF13456">
    <property type="entry name" value="RVT_3"/>
    <property type="match status" value="1"/>
</dbReference>
<dbReference type="EMBL" id="JANJYI010000006">
    <property type="protein sequence ID" value="KAK2646872.1"/>
    <property type="molecule type" value="Genomic_DNA"/>
</dbReference>
<dbReference type="GO" id="GO:0004523">
    <property type="term" value="F:RNA-DNA hybrid ribonuclease activity"/>
    <property type="evidence" value="ECO:0007669"/>
    <property type="project" value="InterPro"/>
</dbReference>
<dbReference type="GO" id="GO:0003676">
    <property type="term" value="F:nucleic acid binding"/>
    <property type="evidence" value="ECO:0007669"/>
    <property type="project" value="InterPro"/>
</dbReference>
<accession>A0AAD9U3C4</accession>
<name>A0AAD9U3C4_9ROSI</name>
<reference evidence="2" key="1">
    <citation type="journal article" date="2023" name="Plant J.">
        <title>Genome sequences and population genomics provide insights into the demographic history, inbreeding, and mutation load of two 'living fossil' tree species of Dipteronia.</title>
        <authorList>
            <person name="Feng Y."/>
            <person name="Comes H.P."/>
            <person name="Chen J."/>
            <person name="Zhu S."/>
            <person name="Lu R."/>
            <person name="Zhang X."/>
            <person name="Li P."/>
            <person name="Qiu J."/>
            <person name="Olsen K.M."/>
            <person name="Qiu Y."/>
        </authorList>
    </citation>
    <scope>NUCLEOTIDE SEQUENCE</scope>
    <source>
        <strain evidence="2">KIB01</strain>
    </source>
</reference>